<dbReference type="EMBL" id="JBHTBW010000019">
    <property type="protein sequence ID" value="MFC7441056.1"/>
    <property type="molecule type" value="Genomic_DNA"/>
</dbReference>
<proteinExistence type="predicted"/>
<feature type="transmembrane region" description="Helical" evidence="1">
    <location>
        <begin position="37"/>
        <end position="57"/>
    </location>
</feature>
<keyword evidence="1" id="KW-1133">Transmembrane helix</keyword>
<accession>A0ABW2RJC6</accession>
<organism evidence="2 3">
    <name type="scientific">Laceyella putida</name>
    <dbReference type="NCBI Taxonomy" id="110101"/>
    <lineage>
        <taxon>Bacteria</taxon>
        <taxon>Bacillati</taxon>
        <taxon>Bacillota</taxon>
        <taxon>Bacilli</taxon>
        <taxon>Bacillales</taxon>
        <taxon>Thermoactinomycetaceae</taxon>
        <taxon>Laceyella</taxon>
    </lineage>
</organism>
<protein>
    <submittedName>
        <fullName evidence="2">AzlD domain-containing protein</fullName>
    </submittedName>
</protein>
<gene>
    <name evidence="2" type="ORF">ACFQNG_07795</name>
</gene>
<comment type="caution">
    <text evidence="2">The sequence shown here is derived from an EMBL/GenBank/DDBJ whole genome shotgun (WGS) entry which is preliminary data.</text>
</comment>
<evidence type="ECO:0000256" key="1">
    <source>
        <dbReference type="SAM" id="Phobius"/>
    </source>
</evidence>
<reference evidence="3" key="1">
    <citation type="journal article" date="2019" name="Int. J. Syst. Evol. Microbiol.">
        <title>The Global Catalogue of Microorganisms (GCM) 10K type strain sequencing project: providing services to taxonomists for standard genome sequencing and annotation.</title>
        <authorList>
            <consortium name="The Broad Institute Genomics Platform"/>
            <consortium name="The Broad Institute Genome Sequencing Center for Infectious Disease"/>
            <person name="Wu L."/>
            <person name="Ma J."/>
        </authorList>
    </citation>
    <scope>NUCLEOTIDE SEQUENCE [LARGE SCALE GENOMIC DNA]</scope>
    <source>
        <strain evidence="3">CGMCC 1.12942</strain>
    </source>
</reference>
<keyword evidence="1" id="KW-0812">Transmembrane</keyword>
<evidence type="ECO:0000313" key="2">
    <source>
        <dbReference type="EMBL" id="MFC7441056.1"/>
    </source>
</evidence>
<dbReference type="RefSeq" id="WP_379864331.1">
    <property type="nucleotide sequence ID" value="NZ_JBHTBW010000019.1"/>
</dbReference>
<keyword evidence="3" id="KW-1185">Reference proteome</keyword>
<sequence>MSILLIVLGMSLATMVPRLLPALVMERLVIPDWLDKWLKNIPYAALGALIFPGVLSIDEQPEIGLIGGGVAVVMAYFRLHTMVVIIGSIVAVMAAKAVM</sequence>
<dbReference type="Pfam" id="PF05437">
    <property type="entry name" value="AzlD"/>
    <property type="match status" value="1"/>
</dbReference>
<keyword evidence="1" id="KW-0472">Membrane</keyword>
<name>A0ABW2RJC6_9BACL</name>
<dbReference type="Proteomes" id="UP001596500">
    <property type="component" value="Unassembled WGS sequence"/>
</dbReference>
<dbReference type="InterPro" id="IPR008407">
    <property type="entry name" value="Brnchd-chn_aa_trnsp_AzlD"/>
</dbReference>
<feature type="transmembrane region" description="Helical" evidence="1">
    <location>
        <begin position="69"/>
        <end position="95"/>
    </location>
</feature>
<evidence type="ECO:0000313" key="3">
    <source>
        <dbReference type="Proteomes" id="UP001596500"/>
    </source>
</evidence>